<gene>
    <name evidence="7" type="ORF">OI18_21070</name>
</gene>
<evidence type="ECO:0000313" key="8">
    <source>
        <dbReference type="Proteomes" id="UP000031408"/>
    </source>
</evidence>
<keyword evidence="5" id="KW-0170">Cobalt</keyword>
<dbReference type="Proteomes" id="UP000031408">
    <property type="component" value="Unassembled WGS sequence"/>
</dbReference>
<evidence type="ECO:0000256" key="3">
    <source>
        <dbReference type="ARBA" id="ARBA00022801"/>
    </source>
</evidence>
<dbReference type="InterPro" id="IPR001261">
    <property type="entry name" value="ArgE/DapE_CS"/>
</dbReference>
<dbReference type="SUPFAM" id="SSF53187">
    <property type="entry name" value="Zn-dependent exopeptidases"/>
    <property type="match status" value="1"/>
</dbReference>
<keyword evidence="2" id="KW-0479">Metal-binding</keyword>
<dbReference type="GO" id="GO:0046872">
    <property type="term" value="F:metal ion binding"/>
    <property type="evidence" value="ECO:0007669"/>
    <property type="project" value="UniProtKB-KW"/>
</dbReference>
<dbReference type="Gene3D" id="3.40.630.10">
    <property type="entry name" value="Zn peptidases"/>
    <property type="match status" value="1"/>
</dbReference>
<keyword evidence="8" id="KW-1185">Reference proteome</keyword>
<dbReference type="GO" id="GO:0008777">
    <property type="term" value="F:acetylornithine deacetylase activity"/>
    <property type="evidence" value="ECO:0007669"/>
    <property type="project" value="TreeGrafter"/>
</dbReference>
<reference evidence="7 8" key="1">
    <citation type="submission" date="2014-11" db="EMBL/GenBank/DDBJ databases">
        <title>Genome sequence of Flavihumibacter solisilvae 3-3.</title>
        <authorList>
            <person name="Zhou G."/>
            <person name="Li M."/>
            <person name="Wang G."/>
        </authorList>
    </citation>
    <scope>NUCLEOTIDE SEQUENCE [LARGE SCALE GENOMIC DNA]</scope>
    <source>
        <strain evidence="7 8">3-3</strain>
    </source>
</reference>
<dbReference type="PANTHER" id="PTHR43808">
    <property type="entry name" value="ACETYLORNITHINE DEACETYLASE"/>
    <property type="match status" value="1"/>
</dbReference>
<evidence type="ECO:0000256" key="4">
    <source>
        <dbReference type="ARBA" id="ARBA00022833"/>
    </source>
</evidence>
<dbReference type="PROSITE" id="PS00758">
    <property type="entry name" value="ARGE_DAPE_CPG2_1"/>
    <property type="match status" value="1"/>
</dbReference>
<comment type="cofactor">
    <cofactor evidence="1">
        <name>Zn(2+)</name>
        <dbReference type="ChEBI" id="CHEBI:29105"/>
    </cofactor>
</comment>
<evidence type="ECO:0000256" key="2">
    <source>
        <dbReference type="ARBA" id="ARBA00022723"/>
    </source>
</evidence>
<dbReference type="AlphaFoldDB" id="A0A0C1LB43"/>
<dbReference type="InterPro" id="IPR002933">
    <property type="entry name" value="Peptidase_M20"/>
</dbReference>
<dbReference type="GO" id="GO:0006526">
    <property type="term" value="P:L-arginine biosynthetic process"/>
    <property type="evidence" value="ECO:0007669"/>
    <property type="project" value="TreeGrafter"/>
</dbReference>
<keyword evidence="3" id="KW-0378">Hydrolase</keyword>
<dbReference type="InterPro" id="IPR011650">
    <property type="entry name" value="Peptidase_M20_dimer"/>
</dbReference>
<evidence type="ECO:0000256" key="5">
    <source>
        <dbReference type="ARBA" id="ARBA00023285"/>
    </source>
</evidence>
<name>A0A0C1LB43_9BACT</name>
<dbReference type="RefSeq" id="WP_039143747.1">
    <property type="nucleotide sequence ID" value="NZ_JSVC01000028.1"/>
</dbReference>
<dbReference type="CDD" id="cd05651">
    <property type="entry name" value="M20_ArgE_DapE-like"/>
    <property type="match status" value="1"/>
</dbReference>
<keyword evidence="4" id="KW-0862">Zinc</keyword>
<dbReference type="Pfam" id="PF07687">
    <property type="entry name" value="M20_dimer"/>
    <property type="match status" value="1"/>
</dbReference>
<evidence type="ECO:0000256" key="1">
    <source>
        <dbReference type="ARBA" id="ARBA00001947"/>
    </source>
</evidence>
<sequence>MTVDHLYKDALSLLKALIQTPSLSREEDKTADLIYSYLQERGVNVNRYLNNVWAVNEHFDKSKPTLLLNSHHDTVKPNPQYTRDPFEAGEEDGKLFGLGSNDAGGCLVALIATFLHFHDQADLAWNVVIAATAEEEISGFNGIEALLRAPEFMLSVGLSSTTGEAAGLYKNWSGIVGEPTQMKLAVAEKGLLVIDCTAEGVAGHAAREEGVNAIYKAVDDINWFRTYQFPKVSPTLGPVKMNVTVISTENKAHNVVPAACSYTVDIRVTDAYTHEEILDIVRSNISSQVKPRSTRLRATAIPMNHPLVRAGLSLEIDYYGSPTSSDKALMPFPALKCGPGDSARSHTADEFIYVVELEEGIIEYIEIISRAMRLHRS</sequence>
<dbReference type="STRING" id="1349421.OI18_21070"/>
<dbReference type="PANTHER" id="PTHR43808:SF31">
    <property type="entry name" value="N-ACETYL-L-CITRULLINE DEACETYLASE"/>
    <property type="match status" value="1"/>
</dbReference>
<dbReference type="SUPFAM" id="SSF55031">
    <property type="entry name" value="Bacterial exopeptidase dimerisation domain"/>
    <property type="match status" value="1"/>
</dbReference>
<dbReference type="InterPro" id="IPR036264">
    <property type="entry name" value="Bact_exopeptidase_dim_dom"/>
</dbReference>
<dbReference type="EMBL" id="JSVC01000028">
    <property type="protein sequence ID" value="KIC92748.1"/>
    <property type="molecule type" value="Genomic_DNA"/>
</dbReference>
<accession>A0A0C1LB43</accession>
<evidence type="ECO:0000259" key="6">
    <source>
        <dbReference type="Pfam" id="PF07687"/>
    </source>
</evidence>
<protein>
    <submittedName>
        <fullName evidence="7">Acetylornithine deacetylase</fullName>
    </submittedName>
</protein>
<proteinExistence type="predicted"/>
<feature type="domain" description="Peptidase M20 dimerisation" evidence="6">
    <location>
        <begin position="186"/>
        <end position="289"/>
    </location>
</feature>
<dbReference type="Gene3D" id="3.30.70.360">
    <property type="match status" value="1"/>
</dbReference>
<dbReference type="InterPro" id="IPR050072">
    <property type="entry name" value="Peptidase_M20A"/>
</dbReference>
<organism evidence="7 8">
    <name type="scientific">Flavihumibacter solisilvae</name>
    <dbReference type="NCBI Taxonomy" id="1349421"/>
    <lineage>
        <taxon>Bacteria</taxon>
        <taxon>Pseudomonadati</taxon>
        <taxon>Bacteroidota</taxon>
        <taxon>Chitinophagia</taxon>
        <taxon>Chitinophagales</taxon>
        <taxon>Chitinophagaceae</taxon>
        <taxon>Flavihumibacter</taxon>
    </lineage>
</organism>
<dbReference type="Pfam" id="PF01546">
    <property type="entry name" value="Peptidase_M20"/>
    <property type="match status" value="1"/>
</dbReference>
<comment type="caution">
    <text evidence="7">The sequence shown here is derived from an EMBL/GenBank/DDBJ whole genome shotgun (WGS) entry which is preliminary data.</text>
</comment>
<dbReference type="OrthoDB" id="9792335at2"/>
<evidence type="ECO:0000313" key="7">
    <source>
        <dbReference type="EMBL" id="KIC92748.1"/>
    </source>
</evidence>